<keyword evidence="3" id="KW-1185">Reference proteome</keyword>
<accession>A0ABN5HZK1</accession>
<dbReference type="EMBL" id="CP026652">
    <property type="protein sequence ID" value="AVH56569.1"/>
    <property type="molecule type" value="Genomic_DNA"/>
</dbReference>
<gene>
    <name evidence="2" type="ORF">C4B68_13185</name>
</gene>
<protein>
    <submittedName>
        <fullName evidence="2">Uncharacterized protein</fullName>
    </submittedName>
</protein>
<organism evidence="2 3">
    <name type="scientific">Streptomyces dengpaensis</name>
    <dbReference type="NCBI Taxonomy" id="2049881"/>
    <lineage>
        <taxon>Bacteria</taxon>
        <taxon>Bacillati</taxon>
        <taxon>Actinomycetota</taxon>
        <taxon>Actinomycetes</taxon>
        <taxon>Kitasatosporales</taxon>
        <taxon>Streptomycetaceae</taxon>
        <taxon>Streptomyces</taxon>
    </lineage>
</organism>
<name>A0ABN5HZK1_9ACTN</name>
<evidence type="ECO:0000313" key="2">
    <source>
        <dbReference type="EMBL" id="AVH56569.1"/>
    </source>
</evidence>
<reference evidence="2 3" key="1">
    <citation type="submission" date="2018-02" db="EMBL/GenBank/DDBJ databases">
        <title>Complete genome sequence of Streptomyces dengpaensis, the producer of angucyclines.</title>
        <authorList>
            <person name="Yumei L."/>
        </authorList>
    </citation>
    <scope>NUCLEOTIDE SEQUENCE [LARGE SCALE GENOMIC DNA]</scope>
    <source>
        <strain evidence="2 3">XZHG99</strain>
    </source>
</reference>
<feature type="region of interest" description="Disordered" evidence="1">
    <location>
        <begin position="88"/>
        <end position="116"/>
    </location>
</feature>
<sequence length="116" mass="12822">MSRGKQMLRKLGHAVREVAKEGAEESARAYYFNVYDRGFNEAAQTCLGVLSDATEELLARMKSGNLSKQEQALYARLTELTAEMDERLRNACQKEPTGDALPQPSGARSGQPTRLS</sequence>
<evidence type="ECO:0000256" key="1">
    <source>
        <dbReference type="SAM" id="MobiDB-lite"/>
    </source>
</evidence>
<dbReference type="Proteomes" id="UP000238413">
    <property type="component" value="Chromosome"/>
</dbReference>
<proteinExistence type="predicted"/>
<feature type="compositionally biased region" description="Polar residues" evidence="1">
    <location>
        <begin position="106"/>
        <end position="116"/>
    </location>
</feature>
<evidence type="ECO:0000313" key="3">
    <source>
        <dbReference type="Proteomes" id="UP000238413"/>
    </source>
</evidence>